<evidence type="ECO:0000256" key="4">
    <source>
        <dbReference type="ARBA" id="ARBA00023267"/>
    </source>
</evidence>
<keyword evidence="2 5" id="KW-0547">Nucleotide-binding</keyword>
<evidence type="ECO:0000259" key="7">
    <source>
        <dbReference type="PROSITE" id="PS50979"/>
    </source>
</evidence>
<evidence type="ECO:0000256" key="5">
    <source>
        <dbReference type="PROSITE-ProRule" id="PRU00409"/>
    </source>
</evidence>
<name>A0A437GW16_9SPHN</name>
<dbReference type="PROSITE" id="PS50975">
    <property type="entry name" value="ATP_GRASP"/>
    <property type="match status" value="1"/>
</dbReference>
<feature type="domain" description="Biotin carboxylation" evidence="7">
    <location>
        <begin position="1"/>
        <end position="446"/>
    </location>
</feature>
<dbReference type="InterPro" id="IPR005481">
    <property type="entry name" value="BC-like_N"/>
</dbReference>
<dbReference type="Pfam" id="PF02785">
    <property type="entry name" value="Biotin_carb_C"/>
    <property type="match status" value="1"/>
</dbReference>
<dbReference type="InterPro" id="IPR011764">
    <property type="entry name" value="Biotin_carboxylation_dom"/>
</dbReference>
<evidence type="ECO:0000256" key="1">
    <source>
        <dbReference type="ARBA" id="ARBA00022598"/>
    </source>
</evidence>
<comment type="caution">
    <text evidence="8">The sequence shown here is derived from an EMBL/GenBank/DDBJ whole genome shotgun (WGS) entry which is preliminary data.</text>
</comment>
<protein>
    <submittedName>
        <fullName evidence="8">ATP-grasp domain-containing protein</fullName>
    </submittedName>
</protein>
<dbReference type="InterPro" id="IPR011761">
    <property type="entry name" value="ATP-grasp"/>
</dbReference>
<dbReference type="Pfam" id="PF02786">
    <property type="entry name" value="CPSase_L_D2"/>
    <property type="match status" value="1"/>
</dbReference>
<evidence type="ECO:0000313" key="8">
    <source>
        <dbReference type="EMBL" id="RVQ66064.1"/>
    </source>
</evidence>
<dbReference type="GO" id="GO:0005524">
    <property type="term" value="F:ATP binding"/>
    <property type="evidence" value="ECO:0007669"/>
    <property type="project" value="UniProtKB-UniRule"/>
</dbReference>
<dbReference type="PROSITE" id="PS50979">
    <property type="entry name" value="BC"/>
    <property type="match status" value="1"/>
</dbReference>
<evidence type="ECO:0000256" key="3">
    <source>
        <dbReference type="ARBA" id="ARBA00022840"/>
    </source>
</evidence>
<keyword evidence="4" id="KW-0092">Biotin</keyword>
<dbReference type="EMBL" id="RXOL01000005">
    <property type="protein sequence ID" value="RVQ66064.1"/>
    <property type="molecule type" value="Genomic_DNA"/>
</dbReference>
<dbReference type="SUPFAM" id="SSF51246">
    <property type="entry name" value="Rudiment single hybrid motif"/>
    <property type="match status" value="1"/>
</dbReference>
<keyword evidence="3 5" id="KW-0067">ATP-binding</keyword>
<sequence length="453" mass="48936">MRHKLFVANRGEIALRIIRSAQELGLETVLGVSSADVDSVGAQRADRVVVLGPAPARDSYLDAALVVHAARETGCTALHPGYGFLSERAELAELCRREGLIFVGPGPESIRAVGDKLSARALARQAGVPLTSGSEKVGDVAQALTIAQDIGYPVITKASAGGGGRGMVVAYGPDDLKTSFDQASTTAREAFGDGTLYLERYVEVARHVEVQVVGDGEGRIVHFGERDCSVQRRYQKMIEEAPAAILPPEVRSRLQEAAISLLSSINYRNAGTVEFLYDVERQDFFFMEVNARIQVEHPVSEEITGVDLVAAQLRLATGTGSLPDQAQVQTHGHAIEVRIIAEDPENDFAPSPGRITRWEPPVGKGIRIDSAAQAGTLVSPYYDSMIAKLIVHADNREAAVALLADALDAFVIEGIATNIPLLREIVAHEDYRANAINTRWLETTFLPNRQTAR</sequence>
<gene>
    <name evidence="8" type="ORF">EKN06_12085</name>
</gene>
<organism evidence="8 9">
    <name type="scientific">Croceicoccus ponticola</name>
    <dbReference type="NCBI Taxonomy" id="2217664"/>
    <lineage>
        <taxon>Bacteria</taxon>
        <taxon>Pseudomonadati</taxon>
        <taxon>Pseudomonadota</taxon>
        <taxon>Alphaproteobacteria</taxon>
        <taxon>Sphingomonadales</taxon>
        <taxon>Erythrobacteraceae</taxon>
        <taxon>Croceicoccus</taxon>
    </lineage>
</organism>
<dbReference type="InterPro" id="IPR050856">
    <property type="entry name" value="Biotin_carboxylase_complex"/>
</dbReference>
<dbReference type="Pfam" id="PF00289">
    <property type="entry name" value="Biotin_carb_N"/>
    <property type="match status" value="1"/>
</dbReference>
<keyword evidence="9" id="KW-1185">Reference proteome</keyword>
<dbReference type="Proteomes" id="UP000283003">
    <property type="component" value="Unassembled WGS sequence"/>
</dbReference>
<dbReference type="SUPFAM" id="SSF52440">
    <property type="entry name" value="PreATP-grasp domain"/>
    <property type="match status" value="1"/>
</dbReference>
<dbReference type="AlphaFoldDB" id="A0A437GW16"/>
<keyword evidence="1" id="KW-0436">Ligase</keyword>
<dbReference type="InterPro" id="IPR005479">
    <property type="entry name" value="CPAse_ATP-bd"/>
</dbReference>
<reference evidence="8 9" key="1">
    <citation type="submission" date="2018-12" db="EMBL/GenBank/DDBJ databases">
        <title>Croceicoccus ponticola sp. nov., a lipolytic bacterium isolated from seawater.</title>
        <authorList>
            <person name="Yoon J.-H."/>
        </authorList>
    </citation>
    <scope>NUCLEOTIDE SEQUENCE [LARGE SCALE GENOMIC DNA]</scope>
    <source>
        <strain evidence="8 9">GM-16</strain>
    </source>
</reference>
<evidence type="ECO:0000256" key="2">
    <source>
        <dbReference type="ARBA" id="ARBA00022741"/>
    </source>
</evidence>
<dbReference type="Gene3D" id="3.30.470.20">
    <property type="entry name" value="ATP-grasp fold, B domain"/>
    <property type="match status" value="1"/>
</dbReference>
<dbReference type="GO" id="GO:0046872">
    <property type="term" value="F:metal ion binding"/>
    <property type="evidence" value="ECO:0007669"/>
    <property type="project" value="InterPro"/>
</dbReference>
<dbReference type="GO" id="GO:0016874">
    <property type="term" value="F:ligase activity"/>
    <property type="evidence" value="ECO:0007669"/>
    <property type="project" value="UniProtKB-KW"/>
</dbReference>
<evidence type="ECO:0000259" key="6">
    <source>
        <dbReference type="PROSITE" id="PS50975"/>
    </source>
</evidence>
<dbReference type="InterPro" id="IPR005482">
    <property type="entry name" value="Biotin_COase_C"/>
</dbReference>
<dbReference type="RefSeq" id="WP_127613164.1">
    <property type="nucleotide sequence ID" value="NZ_RXOL01000005.1"/>
</dbReference>
<dbReference type="InterPro" id="IPR011054">
    <property type="entry name" value="Rudment_hybrid_motif"/>
</dbReference>
<evidence type="ECO:0000313" key="9">
    <source>
        <dbReference type="Proteomes" id="UP000283003"/>
    </source>
</evidence>
<dbReference type="SMART" id="SM00878">
    <property type="entry name" value="Biotin_carb_C"/>
    <property type="match status" value="1"/>
</dbReference>
<dbReference type="InterPro" id="IPR016185">
    <property type="entry name" value="PreATP-grasp_dom_sf"/>
</dbReference>
<dbReference type="SUPFAM" id="SSF56059">
    <property type="entry name" value="Glutathione synthetase ATP-binding domain-like"/>
    <property type="match status" value="1"/>
</dbReference>
<proteinExistence type="predicted"/>
<accession>A0A437GW16</accession>
<dbReference type="PROSITE" id="PS00867">
    <property type="entry name" value="CPSASE_2"/>
    <property type="match status" value="1"/>
</dbReference>
<dbReference type="PANTHER" id="PTHR18866:SF128">
    <property type="entry name" value="UREA AMIDOLYASE"/>
    <property type="match status" value="1"/>
</dbReference>
<dbReference type="PANTHER" id="PTHR18866">
    <property type="entry name" value="CARBOXYLASE:PYRUVATE/ACETYL-COA/PROPIONYL-COA CARBOXYLASE"/>
    <property type="match status" value="1"/>
</dbReference>
<feature type="domain" description="ATP-grasp" evidence="6">
    <location>
        <begin position="120"/>
        <end position="317"/>
    </location>
</feature>
<dbReference type="OrthoDB" id="9763189at2"/>